<protein>
    <submittedName>
        <fullName evidence="5">Phospholipase</fullName>
    </submittedName>
</protein>
<evidence type="ECO:0000256" key="1">
    <source>
        <dbReference type="ARBA" id="ARBA00022729"/>
    </source>
</evidence>
<reference evidence="5 6" key="1">
    <citation type="submission" date="2016-05" db="EMBL/GenBank/DDBJ databases">
        <title>Genomic Taxonomy of the Vibrionaceae.</title>
        <authorList>
            <person name="Gomez-Gil B."/>
            <person name="Enciso-Ibarra J."/>
        </authorList>
    </citation>
    <scope>NUCLEOTIDE SEQUENCE [LARGE SCALE GENOMIC DNA]</scope>
    <source>
        <strain evidence="5 6">CAIM 1920</strain>
    </source>
</reference>
<evidence type="ECO:0000256" key="3">
    <source>
        <dbReference type="SAM" id="SignalP"/>
    </source>
</evidence>
<evidence type="ECO:0000313" key="5">
    <source>
        <dbReference type="EMBL" id="ODA31230.1"/>
    </source>
</evidence>
<keyword evidence="6" id="KW-1185">Reference proteome</keyword>
<feature type="chain" id="PRO_5008672995" evidence="3">
    <location>
        <begin position="22"/>
        <end position="442"/>
    </location>
</feature>
<dbReference type="EMBL" id="LYBM01000039">
    <property type="protein sequence ID" value="ODA31230.1"/>
    <property type="molecule type" value="Genomic_DNA"/>
</dbReference>
<dbReference type="CDD" id="cd09078">
    <property type="entry name" value="nSMase"/>
    <property type="match status" value="1"/>
</dbReference>
<dbReference type="GO" id="GO:0004767">
    <property type="term" value="F:sphingomyelin phosphodiesterase activity"/>
    <property type="evidence" value="ECO:0007669"/>
    <property type="project" value="InterPro"/>
</dbReference>
<dbReference type="InterPro" id="IPR038772">
    <property type="entry name" value="Sph/SMPD2-like"/>
</dbReference>
<proteinExistence type="predicted"/>
<feature type="domain" description="Endonuclease/exonuclease/phosphatase" evidence="4">
    <location>
        <begin position="182"/>
        <end position="403"/>
    </location>
</feature>
<evidence type="ECO:0000313" key="6">
    <source>
        <dbReference type="Proteomes" id="UP000094936"/>
    </source>
</evidence>
<name>A0A1C3EDF3_9GAMM</name>
<keyword evidence="1 3" id="KW-0732">Signal</keyword>
<feature type="signal peptide" evidence="3">
    <location>
        <begin position="1"/>
        <end position="21"/>
    </location>
</feature>
<dbReference type="PANTHER" id="PTHR16320:SF23">
    <property type="entry name" value="SPHINGOMYELINASE C 1"/>
    <property type="match status" value="1"/>
</dbReference>
<dbReference type="AlphaFoldDB" id="A0A1C3EDF3"/>
<dbReference type="PANTHER" id="PTHR16320">
    <property type="entry name" value="SPHINGOMYELINASE FAMILY MEMBER"/>
    <property type="match status" value="1"/>
</dbReference>
<dbReference type="OrthoDB" id="338539at2"/>
<keyword evidence="2" id="KW-0378">Hydrolase</keyword>
<comment type="caution">
    <text evidence="5">The sequence shown here is derived from an EMBL/GenBank/DDBJ whole genome shotgun (WGS) entry which is preliminary data.</text>
</comment>
<dbReference type="InterPro" id="IPR036691">
    <property type="entry name" value="Endo/exonu/phosph_ase_sf"/>
</dbReference>
<dbReference type="RefSeq" id="WP_068904729.1">
    <property type="nucleotide sequence ID" value="NZ_JBHUIF010000029.1"/>
</dbReference>
<evidence type="ECO:0000256" key="2">
    <source>
        <dbReference type="ARBA" id="ARBA00022801"/>
    </source>
</evidence>
<gene>
    <name evidence="5" type="ORF">A8L45_17875</name>
</gene>
<dbReference type="Gene3D" id="3.60.10.10">
    <property type="entry name" value="Endonuclease/exonuclease/phosphatase"/>
    <property type="match status" value="1"/>
</dbReference>
<dbReference type="STRING" id="1080227.A8L45_17875"/>
<dbReference type="SUPFAM" id="SSF56219">
    <property type="entry name" value="DNase I-like"/>
    <property type="match status" value="1"/>
</dbReference>
<accession>A0A1C3EDF3</accession>
<sequence>MLSPTRLITALSLVLSSQVIADTDLYLTNNSNDVLFIDVRHFGTDTLEEGNEWIQHEVELAPWTSAPVLSFNRWQGVKAGKEYNFETRVTNAAGDTVTLHQQLKGRWHSTSFTHGVSSSDNPLIWRSDRNIHRVNTDEFGERKTELAVKSESTWRFDDLYYSITPEKIDEQTNPDPNTLKIMTYNIWALPGIASKISERFALLPDHLKGYDVIALQEVFAGGREAFLRTLAEEYPYQTKMLNKPGVNVHDGGVTIVSRYPIVREKQKIYDQCSGADCFADKGINYAEVIKGGESYHIFATHAASFDTDEARKNRQLQFKQMRAMAESLDIPTNETVIYSGDMNVNKLKFQDDYKQMLRTLNASEPIYSGYDRATFDPRINSYAGNALSGGDSVEYLDYVLLDNKYGHQQENNNRVDVPRTTDTSVWGNWNLSDHQPVTAIIK</sequence>
<dbReference type="GO" id="GO:0005576">
    <property type="term" value="C:extracellular region"/>
    <property type="evidence" value="ECO:0007669"/>
    <property type="project" value="InterPro"/>
</dbReference>
<dbReference type="InterPro" id="IPR005135">
    <property type="entry name" value="Endo/exonuclease/phosphatase"/>
</dbReference>
<organism evidence="5 6">
    <name type="scientific">Veronia pacifica</name>
    <dbReference type="NCBI Taxonomy" id="1080227"/>
    <lineage>
        <taxon>Bacteria</taxon>
        <taxon>Pseudomonadati</taxon>
        <taxon>Pseudomonadota</taxon>
        <taxon>Gammaproteobacteria</taxon>
        <taxon>Vibrionales</taxon>
        <taxon>Vibrionaceae</taxon>
        <taxon>Veronia</taxon>
    </lineage>
</organism>
<dbReference type="InterPro" id="IPR017766">
    <property type="entry name" value="Sphingomyelinase/PLipase_C"/>
</dbReference>
<evidence type="ECO:0000259" key="4">
    <source>
        <dbReference type="Pfam" id="PF03372"/>
    </source>
</evidence>
<dbReference type="Proteomes" id="UP000094936">
    <property type="component" value="Unassembled WGS sequence"/>
</dbReference>
<dbReference type="Pfam" id="PF03372">
    <property type="entry name" value="Exo_endo_phos"/>
    <property type="match status" value="1"/>
</dbReference>